<sequence>MTFARTCGLALAACLAGGTLLEVQLQPAAAGPGKGWDRCDRPGQGNRRACLERWDRSERFDRRRIPIPVVDRRFLRSGSRMNLFFPGRDRIVLRRGEVLPLEGRLARDIFDNRGRILIPRNSRIVGQLRPDGRGLRFVSDRLILPNGGIFPMRAHSGLIFSEPSFGRPDLSTVLITGAARTLLNNLPGYNGAIDRSFDDALRGGNSQIIVLDSSDLDLELLSDLTFR</sequence>
<proteinExistence type="predicted"/>
<evidence type="ECO:0000313" key="1">
    <source>
        <dbReference type="EMBL" id="AZB71612.1"/>
    </source>
</evidence>
<dbReference type="EMBL" id="CP030139">
    <property type="protein sequence ID" value="AZB71612.1"/>
    <property type="molecule type" value="Genomic_DNA"/>
</dbReference>
<name>A0AAN1UTK2_SYNEL</name>
<reference evidence="1 2" key="1">
    <citation type="journal article" date="2018" name="Sci. Rep.">
        <title>Genome Features and Biochemical Characteristics of a Robust, Fast Growing and Naturally Transformable Cyanobacterium Synechococcus elongatus PCC 11801 Isolated from India.</title>
        <authorList>
            <person name="Jaiswal D."/>
            <person name="Sengupta A."/>
            <person name="Sohoni S."/>
            <person name="Sengupta S."/>
            <person name="Phadnavis A.G."/>
            <person name="Pakrasi H.B."/>
            <person name="Wangikar P.P."/>
        </authorList>
    </citation>
    <scope>NUCLEOTIDE SEQUENCE [LARGE SCALE GENOMIC DNA]</scope>
    <source>
        <strain evidence="1 2">PCC 11801</strain>
    </source>
</reference>
<gene>
    <name evidence="1" type="ORF">DOP62_01720</name>
</gene>
<dbReference type="Proteomes" id="UP000267249">
    <property type="component" value="Chromosome"/>
</dbReference>
<organism evidence="1 2">
    <name type="scientific">Synechococcus elongatus PCC 11801</name>
    <dbReference type="NCBI Taxonomy" id="2219813"/>
    <lineage>
        <taxon>Bacteria</taxon>
        <taxon>Bacillati</taxon>
        <taxon>Cyanobacteriota</taxon>
        <taxon>Cyanophyceae</taxon>
        <taxon>Synechococcales</taxon>
        <taxon>Synechococcaceae</taxon>
        <taxon>Synechococcus</taxon>
    </lineage>
</organism>
<dbReference type="AlphaFoldDB" id="A0AAN1UTK2"/>
<accession>A0AAN1UTK2</accession>
<evidence type="ECO:0000313" key="2">
    <source>
        <dbReference type="Proteomes" id="UP000267249"/>
    </source>
</evidence>
<protein>
    <submittedName>
        <fullName evidence="1">Uncharacterized protein</fullName>
    </submittedName>
</protein>
<dbReference type="RefSeq" id="WP_208675061.1">
    <property type="nucleotide sequence ID" value="NZ_CP030139.2"/>
</dbReference>